<evidence type="ECO:0000313" key="1">
    <source>
        <dbReference type="EMBL" id="EES88991.1"/>
    </source>
</evidence>
<dbReference type="AlphaFoldDB" id="C5ZVM4"/>
<keyword evidence="2" id="KW-1185">Reference proteome</keyword>
<name>C5ZVM4_9HELI</name>
<organism evidence="1 2">
    <name type="scientific">Helicobacter canadensis MIT 98-5491</name>
    <dbReference type="NCBI Taxonomy" id="537970"/>
    <lineage>
        <taxon>Bacteria</taxon>
        <taxon>Pseudomonadati</taxon>
        <taxon>Campylobacterota</taxon>
        <taxon>Epsilonproteobacteria</taxon>
        <taxon>Campylobacterales</taxon>
        <taxon>Helicobacteraceae</taxon>
        <taxon>Helicobacter</taxon>
    </lineage>
</organism>
<accession>C5ZVM4</accession>
<dbReference type="HOGENOM" id="CLU_337020_0_0_7"/>
<dbReference type="eggNOG" id="COG2911">
    <property type="taxonomic scope" value="Bacteria"/>
</dbReference>
<dbReference type="eggNOG" id="COG2982">
    <property type="taxonomic scope" value="Bacteria"/>
</dbReference>
<dbReference type="Proteomes" id="UP000007032">
    <property type="component" value="Chromosome"/>
</dbReference>
<proteinExistence type="predicted"/>
<reference evidence="1 2" key="1">
    <citation type="journal article" date="2009" name="J. Bacteriol.">
        <title>Genome sequence of the emerging pathogen Helicobacter canadensis.</title>
        <authorList>
            <person name="Loman N.J."/>
            <person name="Snyder L.A."/>
            <person name="Linton J.D."/>
            <person name="Langdon R."/>
            <person name="Lawson A.J."/>
            <person name="Weinstock G.M."/>
            <person name="Wren B.W."/>
            <person name="Pallen M.J."/>
        </authorList>
    </citation>
    <scope>NUCLEOTIDE SEQUENCE [LARGE SCALE GENOMIC DNA]</scope>
    <source>
        <strain evidence="1 2">MIT 98-5491</strain>
    </source>
</reference>
<dbReference type="EMBL" id="CM000776">
    <property type="protein sequence ID" value="EES88991.1"/>
    <property type="molecule type" value="Genomic_DNA"/>
</dbReference>
<evidence type="ECO:0000313" key="2">
    <source>
        <dbReference type="Proteomes" id="UP000007032"/>
    </source>
</evidence>
<sequence>MWLFSASGNEFLKNKITQIANEKAPIGIEFTYFKLDSSSYAFGITDKQKSQIAINGKYSLLTLNTEAQINGIIKDLSPYENLIGIKLNGGVSLNGNVIKDSSNLAIKADITAFNSAIHTDITLQNFNPKRLFVSSKEGVDIASLLHFLNQPNYANGKILLNADLDISNLTAPKGGFKIASNAISPNTTLLTNDYNLILPTDPIKLAINGEAKGENILATILATSSYLNLNSNNLALNLKDYSSNGDLKLTLQNIVASGFSLKKPINANLNLKSTHIANQEANLILNIIANPILANLSLPNYTPKNLTLNAKELNLKEILEFASLPYDAKGTLNLDAKVNEIDLANLSYKLTANLNSNIQSIVFNNLNLANNNTLNANIKGDSKTLEILANSDLFDSKLKANALLENYAPQTISLDLQNLNLQKLAKLFQYNADGFLNAKINLKNFKDSNFDGNFNLYSQNITIAKNTLNALSGMTFKKDIAFSLNGDGKFSNGAGQAELKANGQDINIEITNTKINLKDNAYSTDFFINTQNIANINPIAMELQGPLTLKGKAALENNIPTFYLQNQDFGNLTIDLANEKLKLTGENLDIKKIANFTGNGKIIKGGIINTNANLTFKGMDAPTILSNLNGPFSLSGNNIEIYSIDIDALAKNLEKSNEINLLDIGAFVLAGPIGIAATKGSNVGMLGLNTLIDTKTAIKQLEMQLDIQKGIAYAKDVAFATGKTRIAAIGAINLNNNAFENFSIGVLDSQNCAKYSQAIKGTLTDPKIEVTKTAISTAVNLATSLLGKFKKGAEKIINTQDKCKPFYNGVVKQP</sequence>
<gene>
    <name evidence="1" type="ORF">HCAN_0272</name>
</gene>
<protein>
    <recommendedName>
        <fullName evidence="3">Outer membrane protein</fullName>
    </recommendedName>
</protein>
<dbReference type="STRING" id="537970.HCAN_0272"/>
<evidence type="ECO:0008006" key="3">
    <source>
        <dbReference type="Google" id="ProtNLM"/>
    </source>
</evidence>